<keyword evidence="3" id="KW-1185">Reference proteome</keyword>
<reference evidence="2" key="2">
    <citation type="submission" date="2020-09" db="EMBL/GenBank/DDBJ databases">
        <authorList>
            <person name="Sun Q."/>
            <person name="Zhou Y."/>
        </authorList>
    </citation>
    <scope>NUCLEOTIDE SEQUENCE</scope>
    <source>
        <strain evidence="2">CGMCC 1.12181</strain>
    </source>
</reference>
<evidence type="ECO:0000313" key="2">
    <source>
        <dbReference type="EMBL" id="GGF99135.1"/>
    </source>
</evidence>
<dbReference type="Proteomes" id="UP000605253">
    <property type="component" value="Unassembled WGS sequence"/>
</dbReference>
<feature type="domain" description="Rhodanese" evidence="1">
    <location>
        <begin position="53"/>
        <end position="141"/>
    </location>
</feature>
<dbReference type="CDD" id="cd00158">
    <property type="entry name" value="RHOD"/>
    <property type="match status" value="1"/>
</dbReference>
<proteinExistence type="predicted"/>
<evidence type="ECO:0000259" key="1">
    <source>
        <dbReference type="PROSITE" id="PS50206"/>
    </source>
</evidence>
<evidence type="ECO:0000313" key="3">
    <source>
        <dbReference type="Proteomes" id="UP000605253"/>
    </source>
</evidence>
<reference evidence="2" key="1">
    <citation type="journal article" date="2014" name="Int. J. Syst. Evol. Microbiol.">
        <title>Complete genome sequence of Corynebacterium casei LMG S-19264T (=DSM 44701T), isolated from a smear-ripened cheese.</title>
        <authorList>
            <consortium name="US DOE Joint Genome Institute (JGI-PGF)"/>
            <person name="Walter F."/>
            <person name="Albersmeier A."/>
            <person name="Kalinowski J."/>
            <person name="Ruckert C."/>
        </authorList>
    </citation>
    <scope>NUCLEOTIDE SEQUENCE</scope>
    <source>
        <strain evidence="2">CGMCC 1.12181</strain>
    </source>
</reference>
<comment type="caution">
    <text evidence="2">The sequence shown here is derived from an EMBL/GenBank/DDBJ whole genome shotgun (WGS) entry which is preliminary data.</text>
</comment>
<dbReference type="InterPro" id="IPR036873">
    <property type="entry name" value="Rhodanese-like_dom_sf"/>
</dbReference>
<dbReference type="Pfam" id="PF00581">
    <property type="entry name" value="Rhodanese"/>
    <property type="match status" value="1"/>
</dbReference>
<name>A0A917CWM0_9GAMM</name>
<protein>
    <recommendedName>
        <fullName evidence="1">Rhodanese domain-containing protein</fullName>
    </recommendedName>
</protein>
<dbReference type="PROSITE" id="PS50206">
    <property type="entry name" value="RHODANESE_3"/>
    <property type="match status" value="1"/>
</dbReference>
<dbReference type="SUPFAM" id="SSF52821">
    <property type="entry name" value="Rhodanese/Cell cycle control phosphatase"/>
    <property type="match status" value="1"/>
</dbReference>
<organism evidence="2 3">
    <name type="scientific">Marinicella pacifica</name>
    <dbReference type="NCBI Taxonomy" id="1171543"/>
    <lineage>
        <taxon>Bacteria</taxon>
        <taxon>Pseudomonadati</taxon>
        <taxon>Pseudomonadota</taxon>
        <taxon>Gammaproteobacteria</taxon>
        <taxon>Lysobacterales</taxon>
        <taxon>Marinicellaceae</taxon>
        <taxon>Marinicella</taxon>
    </lineage>
</organism>
<dbReference type="EMBL" id="BMEO01000010">
    <property type="protein sequence ID" value="GGF99135.1"/>
    <property type="molecule type" value="Genomic_DNA"/>
</dbReference>
<dbReference type="SMART" id="SM00450">
    <property type="entry name" value="RHOD"/>
    <property type="match status" value="1"/>
</dbReference>
<dbReference type="AlphaFoldDB" id="A0A917CWM0"/>
<accession>A0A917CWM0</accession>
<dbReference type="InterPro" id="IPR001763">
    <property type="entry name" value="Rhodanese-like_dom"/>
</dbReference>
<dbReference type="Gene3D" id="3.40.250.10">
    <property type="entry name" value="Rhodanese-like domain"/>
    <property type="match status" value="1"/>
</dbReference>
<gene>
    <name evidence="2" type="ORF">GCM10011365_20550</name>
</gene>
<sequence length="267" mass="30625">MLFIIQSSVVLPNNKVCEFESSSLTGINNGFGNWKRNIEYYISVQQLYALIQKKASLFMVDLRVGRNYDLYHINGSYNFPRETLLTRPQLKNKHIVLINDGIDYKRSEELLLKLKKIGFKEVIILDGGVPYWLTKMEKGNEILFNNNVSFDGLFNEDLTDWTIFNLTEDVFDLSQHTNNVSIKKANKDANPAKLKQLIGNSTSLVGNVLLIANDNFIDLYKNWQSKLDANIFVMSGSDFKSGLNKKDLNKRINRYKKRTDGASFACE</sequence>